<keyword evidence="8" id="KW-0282">Flagellum</keyword>
<dbReference type="Pfam" id="PF03963">
    <property type="entry name" value="FlgD"/>
    <property type="match status" value="1"/>
</dbReference>
<sequence>MSVNAAQKGQQNQSAASNGANPPGVVPAAGQNPGMDDMFMKLLLAQIQNQNPLDPTDASQFVSQLAQMSQMKSSADMLKQLQGNALMLRELQGVSLGSQVGRQVLVQADQAHLSGKDALSGRVTLSGEEQQVSLVLTDAGGKETVIELGKRPAGEFDFSVDPSKHGLVEGDYKLEVRTASKSKAGLEMQATVSGVRLPINGGEPTLTLAGLGEFPASAITRLLGKTQA</sequence>
<reference evidence="8 9" key="1">
    <citation type="submission" date="2017-02" db="EMBL/GenBank/DDBJ databases">
        <title>Chromobacterium haemolyticum H5244.</title>
        <authorList>
            <person name="Gulvik C.A."/>
        </authorList>
    </citation>
    <scope>NUCLEOTIDE SEQUENCE [LARGE SCALE GENOMIC DNA]</scope>
    <source>
        <strain evidence="8 9">H5244</strain>
    </source>
</reference>
<keyword evidence="8" id="KW-0969">Cilium</keyword>
<evidence type="ECO:0000313" key="8">
    <source>
        <dbReference type="EMBL" id="OQS33086.1"/>
    </source>
</evidence>
<comment type="function">
    <text evidence="4 5">Required for flagellar hook formation. May act as a scaffolding protein.</text>
</comment>
<accession>A0A1W0CEA2</accession>
<evidence type="ECO:0000256" key="4">
    <source>
        <dbReference type="ARBA" id="ARBA00024746"/>
    </source>
</evidence>
<dbReference type="GO" id="GO:0044781">
    <property type="term" value="P:bacterial-type flagellum organization"/>
    <property type="evidence" value="ECO:0007669"/>
    <property type="project" value="UniProtKB-UniRule"/>
</dbReference>
<evidence type="ECO:0000256" key="1">
    <source>
        <dbReference type="ARBA" id="ARBA00010577"/>
    </source>
</evidence>
<comment type="caution">
    <text evidence="8">The sequence shown here is derived from an EMBL/GenBank/DDBJ whole genome shotgun (WGS) entry which is preliminary data.</text>
</comment>
<name>A0A1W0CEA2_9NEIS</name>
<gene>
    <name evidence="8" type="ORF">B0T45_20770</name>
</gene>
<feature type="domain" description="FlgD/Vpr Ig-like" evidence="7">
    <location>
        <begin position="113"/>
        <end position="180"/>
    </location>
</feature>
<evidence type="ECO:0000256" key="6">
    <source>
        <dbReference type="SAM" id="MobiDB-lite"/>
    </source>
</evidence>
<feature type="compositionally biased region" description="Polar residues" evidence="6">
    <location>
        <begin position="1"/>
        <end position="20"/>
    </location>
</feature>
<comment type="similarity">
    <text evidence="1 5">Belongs to the FlgD family.</text>
</comment>
<evidence type="ECO:0000259" key="7">
    <source>
        <dbReference type="Pfam" id="PF13860"/>
    </source>
</evidence>
<evidence type="ECO:0000256" key="5">
    <source>
        <dbReference type="RuleBase" id="RU362076"/>
    </source>
</evidence>
<evidence type="ECO:0000313" key="9">
    <source>
        <dbReference type="Proteomes" id="UP000192721"/>
    </source>
</evidence>
<organism evidence="8 9">
    <name type="scientific">Chromobacterium haemolyticum</name>
    <dbReference type="NCBI Taxonomy" id="394935"/>
    <lineage>
        <taxon>Bacteria</taxon>
        <taxon>Pseudomonadati</taxon>
        <taxon>Pseudomonadota</taxon>
        <taxon>Betaproteobacteria</taxon>
        <taxon>Neisseriales</taxon>
        <taxon>Chromobacteriaceae</taxon>
        <taxon>Chromobacterium</taxon>
    </lineage>
</organism>
<dbReference type="InterPro" id="IPR005648">
    <property type="entry name" value="FlgD"/>
</dbReference>
<dbReference type="Pfam" id="PF13860">
    <property type="entry name" value="FlgD_ig"/>
    <property type="match status" value="1"/>
</dbReference>
<dbReference type="AlphaFoldDB" id="A0A1W0CEA2"/>
<dbReference type="Gene3D" id="2.60.40.4070">
    <property type="match status" value="1"/>
</dbReference>
<proteinExistence type="inferred from homology"/>
<dbReference type="EMBL" id="MUKV01000041">
    <property type="protein sequence ID" value="OQS33086.1"/>
    <property type="molecule type" value="Genomic_DNA"/>
</dbReference>
<evidence type="ECO:0000256" key="2">
    <source>
        <dbReference type="ARBA" id="ARBA00016013"/>
    </source>
</evidence>
<evidence type="ECO:0000256" key="3">
    <source>
        <dbReference type="ARBA" id="ARBA00022795"/>
    </source>
</evidence>
<keyword evidence="3 5" id="KW-1005">Bacterial flagellum biogenesis</keyword>
<keyword evidence="8" id="KW-0966">Cell projection</keyword>
<dbReference type="Gene3D" id="2.30.30.910">
    <property type="match status" value="1"/>
</dbReference>
<protein>
    <recommendedName>
        <fullName evidence="2 5">Basal-body rod modification protein FlgD</fullName>
    </recommendedName>
</protein>
<dbReference type="RefSeq" id="WP_081556779.1">
    <property type="nucleotide sequence ID" value="NZ_MUKV01000041.1"/>
</dbReference>
<dbReference type="InterPro" id="IPR025965">
    <property type="entry name" value="FlgD/Vpr_Ig-like"/>
</dbReference>
<dbReference type="Proteomes" id="UP000192721">
    <property type="component" value="Unassembled WGS sequence"/>
</dbReference>
<feature type="region of interest" description="Disordered" evidence="6">
    <location>
        <begin position="1"/>
        <end position="32"/>
    </location>
</feature>